<feature type="compositionally biased region" description="Polar residues" evidence="1">
    <location>
        <begin position="1"/>
        <end position="17"/>
    </location>
</feature>
<protein>
    <submittedName>
        <fullName evidence="2">Uncharacterized protein</fullName>
    </submittedName>
</protein>
<dbReference type="eggNOG" id="ENOG50322Y8">
    <property type="taxonomic scope" value="Bacteria"/>
</dbReference>
<dbReference type="Proteomes" id="UP000001423">
    <property type="component" value="Chromosome"/>
</dbReference>
<evidence type="ECO:0000313" key="2">
    <source>
        <dbReference type="EMBL" id="CAX32335.1"/>
    </source>
</evidence>
<proteinExistence type="predicted"/>
<dbReference type="HOGENOM" id="CLU_3010718_0_0_3"/>
<dbReference type="AlphaFoldDB" id="B9ESJ0"/>
<evidence type="ECO:0000256" key="1">
    <source>
        <dbReference type="SAM" id="MobiDB-lite"/>
    </source>
</evidence>
<feature type="compositionally biased region" description="Basic and acidic residues" evidence="1">
    <location>
        <begin position="23"/>
        <end position="33"/>
    </location>
</feature>
<keyword evidence="3" id="KW-1185">Reference proteome</keyword>
<organism evidence="2 3">
    <name type="scientific">Prochlorococcus marinus (strain MIT 9313)</name>
    <dbReference type="NCBI Taxonomy" id="74547"/>
    <lineage>
        <taxon>Bacteria</taxon>
        <taxon>Bacillati</taxon>
        <taxon>Cyanobacteriota</taxon>
        <taxon>Cyanophyceae</taxon>
        <taxon>Synechococcales</taxon>
        <taxon>Prochlorococcaceae</taxon>
        <taxon>Prochlorococcus</taxon>
    </lineage>
</organism>
<sequence>MGLQGNLTSSTRSSTCEENPLETSKDEAEPIGQERRISAIAQAESDANNDCASPKR</sequence>
<dbReference type="KEGG" id="pmt:PMT_2817"/>
<feature type="region of interest" description="Disordered" evidence="1">
    <location>
        <begin position="1"/>
        <end position="33"/>
    </location>
</feature>
<dbReference type="EMBL" id="BX548175">
    <property type="protein sequence ID" value="CAX32335.1"/>
    <property type="molecule type" value="Genomic_DNA"/>
</dbReference>
<evidence type="ECO:0000313" key="3">
    <source>
        <dbReference type="Proteomes" id="UP000001423"/>
    </source>
</evidence>
<gene>
    <name evidence="2" type="ordered locus">PMT_2817</name>
</gene>
<accession>B9ESJ0</accession>
<name>B9ESJ0_PROMM</name>
<reference evidence="2 3" key="1">
    <citation type="journal article" date="2003" name="Nature">
        <title>Genome divergence in two Prochlorococcus ecotypes reflects oceanic niche differentiation.</title>
        <authorList>
            <person name="Rocap G."/>
            <person name="Larimer F.W."/>
            <person name="Lamerdin J.E."/>
            <person name="Malfatti S."/>
            <person name="Chain P."/>
            <person name="Ahlgren N.A."/>
            <person name="Arellano A."/>
            <person name="Coleman M."/>
            <person name="Hauser L."/>
            <person name="Hess W.R."/>
            <person name="Johnson Z.I."/>
            <person name="Land M.L."/>
            <person name="Lindell D."/>
            <person name="Post A.F."/>
            <person name="Regala W."/>
            <person name="Shah M."/>
            <person name="Shaw S.L."/>
            <person name="Steglich C."/>
            <person name="Sullivan M.B."/>
            <person name="Ting C.S."/>
            <person name="Tolonen A."/>
            <person name="Webb E.A."/>
            <person name="Zinser E.R."/>
            <person name="Chisholm S.W."/>
        </authorList>
    </citation>
    <scope>NUCLEOTIDE SEQUENCE [LARGE SCALE GENOMIC DNA]</scope>
    <source>
        <strain evidence="3">MIT 9313</strain>
    </source>
</reference>